<reference evidence="7 8" key="1">
    <citation type="submission" date="2024-07" db="EMBL/GenBank/DDBJ databases">
        <authorList>
            <person name="Li M."/>
        </authorList>
    </citation>
    <scope>NUCLEOTIDE SEQUENCE [LARGE SCALE GENOMIC DNA]</scope>
    <source>
        <strain evidence="7 8">25A3E</strain>
    </source>
</reference>
<evidence type="ECO:0000313" key="7">
    <source>
        <dbReference type="EMBL" id="MEX6500472.1"/>
    </source>
</evidence>
<dbReference type="GO" id="GO:0016874">
    <property type="term" value="F:ligase activity"/>
    <property type="evidence" value="ECO:0007669"/>
    <property type="project" value="UniProtKB-KW"/>
</dbReference>
<dbReference type="RefSeq" id="WP_369285385.1">
    <property type="nucleotide sequence ID" value="NZ_JBFTEG010000001.1"/>
</dbReference>
<evidence type="ECO:0000313" key="8">
    <source>
        <dbReference type="Proteomes" id="UP001560296"/>
    </source>
</evidence>
<dbReference type="EMBL" id="JBFTEG010000001">
    <property type="protein sequence ID" value="MEX6500472.1"/>
    <property type="molecule type" value="Genomic_DNA"/>
</dbReference>
<dbReference type="EC" id="6.3.1.-" evidence="7"/>
<evidence type="ECO:0000259" key="6">
    <source>
        <dbReference type="PROSITE" id="PS51987"/>
    </source>
</evidence>
<dbReference type="PANTHER" id="PTHR43785:SF12">
    <property type="entry name" value="TYPE-1 GLUTAMINE SYNTHETASE 2"/>
    <property type="match status" value="1"/>
</dbReference>
<dbReference type="Gene3D" id="3.10.20.70">
    <property type="entry name" value="Glutamine synthetase, N-terminal domain"/>
    <property type="match status" value="1"/>
</dbReference>
<comment type="caution">
    <text evidence="7">The sequence shown here is derived from an EMBL/GenBank/DDBJ whole genome shotgun (WGS) entry which is preliminary data.</text>
</comment>
<evidence type="ECO:0000256" key="5">
    <source>
        <dbReference type="RuleBase" id="RU000384"/>
    </source>
</evidence>
<dbReference type="PANTHER" id="PTHR43785">
    <property type="entry name" value="GAMMA-GLUTAMYLPUTRESCINE SYNTHETASE"/>
    <property type="match status" value="1"/>
</dbReference>
<name>A0ABV3YMC9_9PSED</name>
<feature type="domain" description="GS catalytic" evidence="6">
    <location>
        <begin position="127"/>
        <end position="463"/>
    </location>
</feature>
<dbReference type="InterPro" id="IPR027303">
    <property type="entry name" value="Gln_synth_gly_rich_site"/>
</dbReference>
<dbReference type="Gene3D" id="3.30.590.10">
    <property type="entry name" value="Glutamine synthetase/guanido kinase, catalytic domain"/>
    <property type="match status" value="1"/>
</dbReference>
<keyword evidence="8" id="KW-1185">Reference proteome</keyword>
<gene>
    <name evidence="7" type="ORF">AB5S05_00235</name>
</gene>
<accession>A0ABV3YMC9</accession>
<dbReference type="PROSITE" id="PS51987">
    <property type="entry name" value="GS_CATALYTIC"/>
    <property type="match status" value="1"/>
</dbReference>
<comment type="similarity">
    <text evidence="4 5">Belongs to the glutamine synthetase family.</text>
</comment>
<protein>
    <submittedName>
        <fullName evidence="7">Glutamine synthetase family protein</fullName>
        <ecNumber evidence="7">6.3.1.-</ecNumber>
    </submittedName>
</protein>
<organism evidence="7 8">
    <name type="scientific">Pseudomonas zhanjiangensis</name>
    <dbReference type="NCBI Taxonomy" id="3239015"/>
    <lineage>
        <taxon>Bacteria</taxon>
        <taxon>Pseudomonadati</taxon>
        <taxon>Pseudomonadota</taxon>
        <taxon>Gammaproteobacteria</taxon>
        <taxon>Pseudomonadales</taxon>
        <taxon>Pseudomonadaceae</taxon>
        <taxon>Pseudomonas</taxon>
    </lineage>
</organism>
<dbReference type="SUPFAM" id="SSF54368">
    <property type="entry name" value="Glutamine synthetase, N-terminal domain"/>
    <property type="match status" value="1"/>
</dbReference>
<evidence type="ECO:0000256" key="1">
    <source>
        <dbReference type="ARBA" id="ARBA00001946"/>
    </source>
</evidence>
<keyword evidence="2 7" id="KW-0436">Ligase</keyword>
<dbReference type="SMART" id="SM01230">
    <property type="entry name" value="Gln-synt_C"/>
    <property type="match status" value="1"/>
</dbReference>
<dbReference type="Pfam" id="PF00120">
    <property type="entry name" value="Gln-synt_C"/>
    <property type="match status" value="1"/>
</dbReference>
<evidence type="ECO:0000256" key="2">
    <source>
        <dbReference type="ARBA" id="ARBA00022598"/>
    </source>
</evidence>
<keyword evidence="3" id="KW-0460">Magnesium</keyword>
<sequence>MHPELSTASEALAWLQANDIRRVELVFADLTSVARGKVLSHASFAETLGAKMPSLLLGLTVTGGEPKAVFDRIFPPTFPDMAMRPDWCTLVRDPLAAVPTATILCDLEASFTAADGHCQYQVAELSPRQLLKRVLARLQAAGYRARVAPELEFFLVHPQRGADGGLQAAHGMSGSAAHIESSHDLASAETASTFAPLFDELWAACEAQGIPITGYGHESALGQYEVNFAPGEPLAQADAVFRFKRLAREVARRHGCYATFMAKPYLHEPGTGLHWHISLADEAGGNPFSAADGAPDPRLRHFIGGWQASARGAMAILAPYAHSYVRLQRPDASPASVEWGYDNRTAAFRVPHSDAANRRVEHRLPGGDANPYLSLALMLGAGLAGMQQAIEPGPEVSDRPAQSARGALPLDLAEALAELQRCPILGEALGAPFIELYSLIKQHELTEQAADADFAIKHLLARS</sequence>
<dbReference type="InterPro" id="IPR008146">
    <property type="entry name" value="Gln_synth_cat_dom"/>
</dbReference>
<dbReference type="InterPro" id="IPR036651">
    <property type="entry name" value="Gln_synt_N_sf"/>
</dbReference>
<evidence type="ECO:0000256" key="4">
    <source>
        <dbReference type="PROSITE-ProRule" id="PRU01331"/>
    </source>
</evidence>
<dbReference type="InterPro" id="IPR014746">
    <property type="entry name" value="Gln_synth/guanido_kin_cat_dom"/>
</dbReference>
<evidence type="ECO:0000256" key="3">
    <source>
        <dbReference type="ARBA" id="ARBA00022842"/>
    </source>
</evidence>
<dbReference type="SUPFAM" id="SSF55931">
    <property type="entry name" value="Glutamine synthetase/guanido kinase"/>
    <property type="match status" value="1"/>
</dbReference>
<comment type="cofactor">
    <cofactor evidence="1">
        <name>Mg(2+)</name>
        <dbReference type="ChEBI" id="CHEBI:18420"/>
    </cofactor>
</comment>
<proteinExistence type="inferred from homology"/>
<dbReference type="Proteomes" id="UP001560296">
    <property type="component" value="Unassembled WGS sequence"/>
</dbReference>
<dbReference type="PROSITE" id="PS00181">
    <property type="entry name" value="GLNA_ATP"/>
    <property type="match status" value="1"/>
</dbReference>